<evidence type="ECO:0000313" key="5">
    <source>
        <dbReference type="EMBL" id="KAF9732550.1"/>
    </source>
</evidence>
<organism evidence="5 6">
    <name type="scientific">Paraphaeosphaeria minitans</name>
    <dbReference type="NCBI Taxonomy" id="565426"/>
    <lineage>
        <taxon>Eukaryota</taxon>
        <taxon>Fungi</taxon>
        <taxon>Dikarya</taxon>
        <taxon>Ascomycota</taxon>
        <taxon>Pezizomycotina</taxon>
        <taxon>Dothideomycetes</taxon>
        <taxon>Pleosporomycetidae</taxon>
        <taxon>Pleosporales</taxon>
        <taxon>Massarineae</taxon>
        <taxon>Didymosphaeriaceae</taxon>
        <taxon>Paraphaeosphaeria</taxon>
    </lineage>
</organism>
<reference evidence="5" key="1">
    <citation type="journal article" date="2020" name="Mol. Plant Microbe Interact.">
        <title>Genome Sequence of the Biocontrol Agent Coniothyrium minitans strain Conio (IMI 134523).</title>
        <authorList>
            <person name="Patel D."/>
            <person name="Shittu T.A."/>
            <person name="Baroncelli R."/>
            <person name="Muthumeenakshi S."/>
            <person name="Osborne T.H."/>
            <person name="Janganan T.K."/>
            <person name="Sreenivasaprasad S."/>
        </authorList>
    </citation>
    <scope>NUCLEOTIDE SEQUENCE</scope>
    <source>
        <strain evidence="5">Conio</strain>
    </source>
</reference>
<evidence type="ECO:0000256" key="3">
    <source>
        <dbReference type="ARBA" id="ARBA00023002"/>
    </source>
</evidence>
<dbReference type="OrthoDB" id="5296at2759"/>
<dbReference type="EMBL" id="WJXW01000010">
    <property type="protein sequence ID" value="KAF9732550.1"/>
    <property type="molecule type" value="Genomic_DNA"/>
</dbReference>
<gene>
    <name evidence="5" type="ORF">PMIN01_09408</name>
</gene>
<comment type="similarity">
    <text evidence="2">Belongs to the short-chain dehydrogenases/reductases (SDR) family.</text>
</comment>
<comment type="caution">
    <text evidence="5">The sequence shown here is derived from an EMBL/GenBank/DDBJ whole genome shotgun (WGS) entry which is preliminary data.</text>
</comment>
<keyword evidence="6" id="KW-1185">Reference proteome</keyword>
<dbReference type="InterPro" id="IPR009799">
    <property type="entry name" value="EthD_dom"/>
</dbReference>
<dbReference type="AlphaFoldDB" id="A0A9P6KN31"/>
<dbReference type="GO" id="GO:0005737">
    <property type="term" value="C:cytoplasm"/>
    <property type="evidence" value="ECO:0007669"/>
    <property type="project" value="TreeGrafter"/>
</dbReference>
<dbReference type="Proteomes" id="UP000756921">
    <property type="component" value="Unassembled WGS sequence"/>
</dbReference>
<dbReference type="Pfam" id="PF00106">
    <property type="entry name" value="adh_short"/>
    <property type="match status" value="1"/>
</dbReference>
<name>A0A9P6KN31_9PLEO</name>
<evidence type="ECO:0000313" key="6">
    <source>
        <dbReference type="Proteomes" id="UP000756921"/>
    </source>
</evidence>
<evidence type="ECO:0000259" key="4">
    <source>
        <dbReference type="Pfam" id="PF07110"/>
    </source>
</evidence>
<accession>A0A9P6KN31</accession>
<sequence length="378" mass="41167">MTVLASCLSEDGFNKYRAYEYGPLATHLTPFKYHTASEQNALGRKMFEATRRSPPSYAGMGDFWVRKYEDFEAAFLDPIHRSSKMASIDTPLDSNKILLITGGASGIGLALAKQASDLGAKVLVADLRSTPEFESWAQGKSNVLYVQSDVSHWPDFLKLFAACERKWNDVPDAYGICAGVFEPPFSNFWQDPEQDKGYAEVDINVSHPIKLTRLAIKMSLKHGKRASVCIIASIAGLGGSIAAPLYCATKHAIVGFVKSMTASEPFTGVKITTICPGLVATPLFTDDKKEQYSFHENKALKPSDVATGMLDLIQKKEFGCGTVYEISMAGTRVIPEWNVAAPSAEGTGQNEAEMAAGMEALVGPIREKLRSEMKGSKL</sequence>
<dbReference type="PANTHER" id="PTHR44229:SF4">
    <property type="entry name" value="15-HYDROXYPROSTAGLANDIN DEHYDROGENASE [NAD(+)]"/>
    <property type="match status" value="1"/>
</dbReference>
<feature type="domain" description="EthD" evidence="4">
    <location>
        <begin position="8"/>
        <end position="83"/>
    </location>
</feature>
<dbReference type="Gene3D" id="3.40.50.720">
    <property type="entry name" value="NAD(P)-binding Rossmann-like Domain"/>
    <property type="match status" value="1"/>
</dbReference>
<evidence type="ECO:0000256" key="2">
    <source>
        <dbReference type="ARBA" id="ARBA00006484"/>
    </source>
</evidence>
<dbReference type="PANTHER" id="PTHR44229">
    <property type="entry name" value="15-HYDROXYPROSTAGLANDIN DEHYDROGENASE [NAD(+)]"/>
    <property type="match status" value="1"/>
</dbReference>
<dbReference type="InterPro" id="IPR036291">
    <property type="entry name" value="NAD(P)-bd_dom_sf"/>
</dbReference>
<dbReference type="GO" id="GO:0016616">
    <property type="term" value="F:oxidoreductase activity, acting on the CH-OH group of donors, NAD or NADP as acceptor"/>
    <property type="evidence" value="ECO:0007669"/>
    <property type="project" value="TreeGrafter"/>
</dbReference>
<dbReference type="SUPFAM" id="SSF51735">
    <property type="entry name" value="NAD(P)-binding Rossmann-fold domains"/>
    <property type="match status" value="1"/>
</dbReference>
<keyword evidence="3" id="KW-0560">Oxidoreductase</keyword>
<proteinExistence type="inferred from homology"/>
<evidence type="ECO:0000256" key="1">
    <source>
        <dbReference type="ARBA" id="ARBA00005986"/>
    </source>
</evidence>
<dbReference type="Pfam" id="PF07110">
    <property type="entry name" value="EthD"/>
    <property type="match status" value="1"/>
</dbReference>
<comment type="similarity">
    <text evidence="1">Belongs to the tpcK family.</text>
</comment>
<dbReference type="InterPro" id="IPR002347">
    <property type="entry name" value="SDR_fam"/>
</dbReference>
<protein>
    <submittedName>
        <fullName evidence="5">Short chain dehydrogenase</fullName>
    </submittedName>
</protein>
<dbReference type="PRINTS" id="PR00081">
    <property type="entry name" value="GDHRDH"/>
</dbReference>